<feature type="compositionally biased region" description="Polar residues" evidence="9">
    <location>
        <begin position="710"/>
        <end position="744"/>
    </location>
</feature>
<evidence type="ECO:0000256" key="4">
    <source>
        <dbReference type="ARBA" id="ARBA00022833"/>
    </source>
</evidence>
<reference evidence="11 12" key="1">
    <citation type="journal article" date="2014" name="BMC Genomics">
        <title>Adaptive genomic structural variation in the grape powdery mildew pathogen, Erysiphe necator.</title>
        <authorList>
            <person name="Jones L."/>
            <person name="Riaz S."/>
            <person name="Morales-Cruz A."/>
            <person name="Amrine K.C."/>
            <person name="McGuire B."/>
            <person name="Gubler W.D."/>
            <person name="Walker M.A."/>
            <person name="Cantu D."/>
        </authorList>
    </citation>
    <scope>NUCLEOTIDE SEQUENCE [LARGE SCALE GENOMIC DNA]</scope>
    <source>
        <strain evidence="12">c</strain>
    </source>
</reference>
<comment type="subcellular location">
    <subcellularLocation>
        <location evidence="1">Nucleus</location>
    </subcellularLocation>
</comment>
<dbReference type="PRINTS" id="PR00619">
    <property type="entry name" value="GATAZNFINGER"/>
</dbReference>
<evidence type="ECO:0000313" key="12">
    <source>
        <dbReference type="Proteomes" id="UP000030854"/>
    </source>
</evidence>
<dbReference type="GO" id="GO:0008270">
    <property type="term" value="F:zinc ion binding"/>
    <property type="evidence" value="ECO:0007669"/>
    <property type="project" value="UniProtKB-KW"/>
</dbReference>
<dbReference type="GO" id="GO:0000122">
    <property type="term" value="P:negative regulation of transcription by RNA polymerase II"/>
    <property type="evidence" value="ECO:0007669"/>
    <property type="project" value="TreeGrafter"/>
</dbReference>
<dbReference type="PANTHER" id="PTHR10071:SF338">
    <property type="entry name" value="GATA-TYPE DOMAIN-CONTAINING PROTEIN"/>
    <property type="match status" value="1"/>
</dbReference>
<dbReference type="HOGENOM" id="CLU_347548_0_0_1"/>
<dbReference type="InterPro" id="IPR039355">
    <property type="entry name" value="Transcription_factor_GATA"/>
</dbReference>
<accession>A0A0B1NWC4</accession>
<evidence type="ECO:0000256" key="6">
    <source>
        <dbReference type="ARBA" id="ARBA00023163"/>
    </source>
</evidence>
<evidence type="ECO:0000256" key="5">
    <source>
        <dbReference type="ARBA" id="ARBA00023015"/>
    </source>
</evidence>
<keyword evidence="4" id="KW-0862">Zinc</keyword>
<dbReference type="GO" id="GO:0000978">
    <property type="term" value="F:RNA polymerase II cis-regulatory region sequence-specific DNA binding"/>
    <property type="evidence" value="ECO:0007669"/>
    <property type="project" value="TreeGrafter"/>
</dbReference>
<evidence type="ECO:0000256" key="7">
    <source>
        <dbReference type="ARBA" id="ARBA00023242"/>
    </source>
</evidence>
<dbReference type="GO" id="GO:0042128">
    <property type="term" value="P:nitrate assimilation"/>
    <property type="evidence" value="ECO:0007669"/>
    <property type="project" value="UniProtKB-KW"/>
</dbReference>
<dbReference type="FunFam" id="3.30.50.10:FF:000007">
    <property type="entry name" value="Nitrogen regulatory AreA, N-terminal"/>
    <property type="match status" value="1"/>
</dbReference>
<dbReference type="Gene3D" id="3.30.50.10">
    <property type="entry name" value="Erythroid Transcription Factor GATA-1, subunit A"/>
    <property type="match status" value="1"/>
</dbReference>
<evidence type="ECO:0000256" key="2">
    <source>
        <dbReference type="ARBA" id="ARBA00022723"/>
    </source>
</evidence>
<dbReference type="PROSITE" id="PS00344">
    <property type="entry name" value="GATA_ZN_FINGER_1"/>
    <property type="match status" value="1"/>
</dbReference>
<dbReference type="SMART" id="SM00401">
    <property type="entry name" value="ZnF_GATA"/>
    <property type="match status" value="1"/>
</dbReference>
<evidence type="ECO:0000259" key="10">
    <source>
        <dbReference type="PROSITE" id="PS50114"/>
    </source>
</evidence>
<proteinExistence type="predicted"/>
<dbReference type="AlphaFoldDB" id="A0A0B1NWC4"/>
<feature type="compositionally biased region" description="Polar residues" evidence="9">
    <location>
        <begin position="391"/>
        <end position="409"/>
    </location>
</feature>
<feature type="region of interest" description="Disordered" evidence="9">
    <location>
        <begin position="707"/>
        <end position="751"/>
    </location>
</feature>
<dbReference type="InterPro" id="IPR013860">
    <property type="entry name" value="AreA_GATA"/>
</dbReference>
<keyword evidence="6" id="KW-0804">Transcription</keyword>
<dbReference type="OMA" id="YPLCNAC"/>
<feature type="region of interest" description="Disordered" evidence="9">
    <location>
        <begin position="604"/>
        <end position="638"/>
    </location>
</feature>
<evidence type="ECO:0000313" key="11">
    <source>
        <dbReference type="EMBL" id="KHJ30677.1"/>
    </source>
</evidence>
<evidence type="ECO:0000256" key="8">
    <source>
        <dbReference type="PROSITE-ProRule" id="PRU00094"/>
    </source>
</evidence>
<dbReference type="SUPFAM" id="SSF57716">
    <property type="entry name" value="Glucocorticoid receptor-like (DNA-binding domain)"/>
    <property type="match status" value="1"/>
</dbReference>
<keyword evidence="7" id="KW-0539">Nucleus</keyword>
<protein>
    <submittedName>
        <fullName evidence="11">Putative nitrogen response regulator</fullName>
    </submittedName>
</protein>
<feature type="compositionally biased region" description="Low complexity" evidence="9">
    <location>
        <begin position="620"/>
        <end position="636"/>
    </location>
</feature>
<sequence length="812" mass="88951">MSVEMYYEKSQSNPVASMETLTTEHDFRFPRRPMSSEDTITASIPHGVTSNFKSNVDGSKNPEIVLGPDHLKMLNSAAEIKTRVNMLHGSFFPNGKGNPTSVDPGPTGELCKKDSLTAQILGLYSDIKLNLPNQERMKNLTWRMMSINLQKTRVQATASSSNSSSVPSGIAQLRQSSSQIVPVTSSNALGHLDIMDVDGSFEDETNKYKPNASRLSLSLPELEIQEMKRNSNTTACAIPIKTSAAPTNFPYHHSVQTPRLSSRSKQEFGYINRHIRKTSIDELMRPRKRHAHFSPKMVALKNSSLSFDNLHDFSLDYLQYSKILQSSMHSPNFAHEFVDNMDFDEVTTSGSSCPQETFFTPQLLAAQQSQFPSHFDSSPIELPHLKCENHYSPTNSNLQSTPSTPKATTDSEQIFLQSLQLDPQYNPQEFQHNQSNLSDSIGIHYTNNKSSNPIFSPISMTNSTNSFSNSSNSCSTPNVDVSSKMYSNEHSALIPNIYDKCIDMGTNGFQWESNVPYQLNTNISLTGDLSEASLTGSANTNLSSSTNWDSAIRSSCSSHPSTPSILENYSRLGNIKTIPSNPSINILDQDSSIFDHSNQIGLRSSLPGSPVDNINVTGNSSTATSRPSSPTSKTSRINNSHVLSGQSQLNGENGVPTTCTNCFTQTTPLWRRNPEGYPLCNACGLFLKLHGVVRPLSLKTDVIKKRNRGTGPSLTLNGNGVKTSKKNLTSNSNTFGNLGATTSNNRKDGLDTSKSIFMPASVQNSDMKSSTHSIGLHSPCSNSRVSTSYTNSVNPYAGLSFESLNLVCMNMT</sequence>
<dbReference type="GO" id="GO:0045944">
    <property type="term" value="P:positive regulation of transcription by RNA polymerase II"/>
    <property type="evidence" value="ECO:0007669"/>
    <property type="project" value="TreeGrafter"/>
</dbReference>
<keyword evidence="5" id="KW-0805">Transcription regulation</keyword>
<name>A0A0B1NWC4_UNCNE</name>
<evidence type="ECO:0000256" key="3">
    <source>
        <dbReference type="ARBA" id="ARBA00022771"/>
    </source>
</evidence>
<dbReference type="InterPro" id="IPR013088">
    <property type="entry name" value="Znf_NHR/GATA"/>
</dbReference>
<dbReference type="InterPro" id="IPR000679">
    <property type="entry name" value="Znf_GATA"/>
</dbReference>
<feature type="domain" description="GATA-type" evidence="10">
    <location>
        <begin position="653"/>
        <end position="706"/>
    </location>
</feature>
<dbReference type="PANTHER" id="PTHR10071">
    <property type="entry name" value="TRANSCRIPTION FACTOR GATA FAMILY MEMBER"/>
    <property type="match status" value="1"/>
</dbReference>
<feature type="region of interest" description="Disordered" evidence="9">
    <location>
        <begin position="386"/>
        <end position="409"/>
    </location>
</feature>
<comment type="caution">
    <text evidence="11">The sequence shown here is derived from an EMBL/GenBank/DDBJ whole genome shotgun (WGS) entry which is preliminary data.</text>
</comment>
<dbReference type="Pfam" id="PF08550">
    <property type="entry name" value="GATA_AreA"/>
    <property type="match status" value="1"/>
</dbReference>
<dbReference type="PROSITE" id="PS50114">
    <property type="entry name" value="GATA_ZN_FINGER_2"/>
    <property type="match status" value="1"/>
</dbReference>
<dbReference type="EMBL" id="JNVN01003766">
    <property type="protein sequence ID" value="KHJ30677.1"/>
    <property type="molecule type" value="Genomic_DNA"/>
</dbReference>
<dbReference type="CDD" id="cd00202">
    <property type="entry name" value="ZnF_GATA"/>
    <property type="match status" value="1"/>
</dbReference>
<keyword evidence="3 8" id="KW-0863">Zinc-finger</keyword>
<keyword evidence="2" id="KW-0479">Metal-binding</keyword>
<dbReference type="Proteomes" id="UP000030854">
    <property type="component" value="Unassembled WGS sequence"/>
</dbReference>
<organism evidence="11 12">
    <name type="scientific">Uncinula necator</name>
    <name type="common">Grape powdery mildew</name>
    <dbReference type="NCBI Taxonomy" id="52586"/>
    <lineage>
        <taxon>Eukaryota</taxon>
        <taxon>Fungi</taxon>
        <taxon>Dikarya</taxon>
        <taxon>Ascomycota</taxon>
        <taxon>Pezizomycotina</taxon>
        <taxon>Leotiomycetes</taxon>
        <taxon>Erysiphales</taxon>
        <taxon>Erysiphaceae</taxon>
        <taxon>Erysiphe</taxon>
    </lineage>
</organism>
<evidence type="ECO:0000256" key="1">
    <source>
        <dbReference type="ARBA" id="ARBA00004123"/>
    </source>
</evidence>
<dbReference type="Pfam" id="PF00320">
    <property type="entry name" value="GATA"/>
    <property type="match status" value="1"/>
</dbReference>
<dbReference type="GO" id="GO:0000981">
    <property type="term" value="F:DNA-binding transcription factor activity, RNA polymerase II-specific"/>
    <property type="evidence" value="ECO:0007669"/>
    <property type="project" value="TreeGrafter"/>
</dbReference>
<dbReference type="STRING" id="52586.A0A0B1NWC4"/>
<keyword evidence="12" id="KW-1185">Reference proteome</keyword>
<evidence type="ECO:0000256" key="9">
    <source>
        <dbReference type="SAM" id="MobiDB-lite"/>
    </source>
</evidence>
<dbReference type="GO" id="GO:0005634">
    <property type="term" value="C:nucleus"/>
    <property type="evidence" value="ECO:0007669"/>
    <property type="project" value="UniProtKB-SubCell"/>
</dbReference>
<gene>
    <name evidence="11" type="ORF">EV44_g5397</name>
</gene>